<dbReference type="Gene3D" id="1.20.120.310">
    <property type="entry name" value="ERV/ALR sulfhydryl oxidase domain"/>
    <property type="match status" value="2"/>
</dbReference>
<name>A0A6C0JF30_9ZZZZ</name>
<evidence type="ECO:0000256" key="4">
    <source>
        <dbReference type="ARBA" id="ARBA00022827"/>
    </source>
</evidence>
<feature type="domain" description="ERV/ALR sulfhydryl oxidase" evidence="7">
    <location>
        <begin position="112"/>
        <end position="221"/>
    </location>
</feature>
<dbReference type="EC" id="1.8.3.2" evidence="2"/>
<evidence type="ECO:0000256" key="5">
    <source>
        <dbReference type="ARBA" id="ARBA00023002"/>
    </source>
</evidence>
<dbReference type="PROSITE" id="PS51324">
    <property type="entry name" value="ERV_ALR"/>
    <property type="match status" value="2"/>
</dbReference>
<sequence>MDTRFWGPDGWKLLHSITANYPNNPTKIDKENYKIFFESIQHVLPCIYCRVSFTEYITKMPIDNYLKNRRDICHWLYKIHNMVNDKLRKQGLNNNIDPTFNEIYPRYSNYLKDVNMSNCINMPGWDFIYSIVFNFPKDGENIEKIRYINYIIFFNYLGIILPFVNVNELYNQFLEKEPIKLHLDGRDNLKKWLYRFEKYVSSNLDTNCLSYKKKCDIIEQYRAGCGNKTDKKPTCRR</sequence>
<organism evidence="8">
    <name type="scientific">viral metagenome</name>
    <dbReference type="NCBI Taxonomy" id="1070528"/>
    <lineage>
        <taxon>unclassified sequences</taxon>
        <taxon>metagenomes</taxon>
        <taxon>organismal metagenomes</taxon>
    </lineage>
</organism>
<dbReference type="AlphaFoldDB" id="A0A6C0JF30"/>
<proteinExistence type="predicted"/>
<accession>A0A6C0JF30</accession>
<keyword evidence="4" id="KW-0274">FAD</keyword>
<evidence type="ECO:0000256" key="3">
    <source>
        <dbReference type="ARBA" id="ARBA00022630"/>
    </source>
</evidence>
<evidence type="ECO:0000256" key="2">
    <source>
        <dbReference type="ARBA" id="ARBA00012512"/>
    </source>
</evidence>
<evidence type="ECO:0000256" key="6">
    <source>
        <dbReference type="ARBA" id="ARBA00023157"/>
    </source>
</evidence>
<keyword evidence="6" id="KW-1015">Disulfide bond</keyword>
<evidence type="ECO:0000313" key="8">
    <source>
        <dbReference type="EMBL" id="QHU03366.1"/>
    </source>
</evidence>
<dbReference type="Pfam" id="PF04777">
    <property type="entry name" value="Evr1_Alr"/>
    <property type="match status" value="1"/>
</dbReference>
<evidence type="ECO:0000256" key="1">
    <source>
        <dbReference type="ARBA" id="ARBA00001974"/>
    </source>
</evidence>
<dbReference type="PANTHER" id="PTHR12645:SF0">
    <property type="entry name" value="FAD-LINKED SULFHYDRYL OXIDASE ALR"/>
    <property type="match status" value="1"/>
</dbReference>
<protein>
    <recommendedName>
        <fullName evidence="2">thiol oxidase</fullName>
        <ecNumber evidence="2">1.8.3.2</ecNumber>
    </recommendedName>
</protein>
<dbReference type="InterPro" id="IPR017905">
    <property type="entry name" value="ERV/ALR_sulphydryl_oxidase"/>
</dbReference>
<dbReference type="InterPro" id="IPR039799">
    <property type="entry name" value="ALR/ERV"/>
</dbReference>
<keyword evidence="3" id="KW-0285">Flavoprotein</keyword>
<dbReference type="GO" id="GO:0050660">
    <property type="term" value="F:flavin adenine dinucleotide binding"/>
    <property type="evidence" value="ECO:0007669"/>
    <property type="project" value="TreeGrafter"/>
</dbReference>
<comment type="cofactor">
    <cofactor evidence="1">
        <name>FAD</name>
        <dbReference type="ChEBI" id="CHEBI:57692"/>
    </cofactor>
</comment>
<dbReference type="InterPro" id="IPR036774">
    <property type="entry name" value="ERV/ALR_sulphydryl_oxid_sf"/>
</dbReference>
<feature type="domain" description="ERV/ALR sulfhydryl oxidase" evidence="7">
    <location>
        <begin position="1"/>
        <end position="104"/>
    </location>
</feature>
<dbReference type="GO" id="GO:0005739">
    <property type="term" value="C:mitochondrion"/>
    <property type="evidence" value="ECO:0007669"/>
    <property type="project" value="TreeGrafter"/>
</dbReference>
<dbReference type="PANTHER" id="PTHR12645">
    <property type="entry name" value="ALR/ERV"/>
    <property type="match status" value="1"/>
</dbReference>
<dbReference type="EMBL" id="MN740375">
    <property type="protein sequence ID" value="QHU03366.1"/>
    <property type="molecule type" value="Genomic_DNA"/>
</dbReference>
<reference evidence="8" key="1">
    <citation type="journal article" date="2020" name="Nature">
        <title>Giant virus diversity and host interactions through global metagenomics.</title>
        <authorList>
            <person name="Schulz F."/>
            <person name="Roux S."/>
            <person name="Paez-Espino D."/>
            <person name="Jungbluth S."/>
            <person name="Walsh D.A."/>
            <person name="Denef V.J."/>
            <person name="McMahon K.D."/>
            <person name="Konstantinidis K.T."/>
            <person name="Eloe-Fadrosh E.A."/>
            <person name="Kyrpides N.C."/>
            <person name="Woyke T."/>
        </authorList>
    </citation>
    <scope>NUCLEOTIDE SEQUENCE</scope>
    <source>
        <strain evidence="8">GVMAG-M-3300026093-6</strain>
    </source>
</reference>
<keyword evidence="5" id="KW-0560">Oxidoreductase</keyword>
<evidence type="ECO:0000259" key="7">
    <source>
        <dbReference type="PROSITE" id="PS51324"/>
    </source>
</evidence>
<dbReference type="GO" id="GO:0016971">
    <property type="term" value="F:flavin-dependent sulfhydryl oxidase activity"/>
    <property type="evidence" value="ECO:0007669"/>
    <property type="project" value="InterPro"/>
</dbReference>
<dbReference type="SUPFAM" id="SSF69000">
    <property type="entry name" value="FAD-dependent thiol oxidase"/>
    <property type="match status" value="1"/>
</dbReference>